<organism evidence="2 3">
    <name type="scientific">Chitinophaga jiangningensis</name>
    <dbReference type="NCBI Taxonomy" id="1419482"/>
    <lineage>
        <taxon>Bacteria</taxon>
        <taxon>Pseudomonadati</taxon>
        <taxon>Bacteroidota</taxon>
        <taxon>Chitinophagia</taxon>
        <taxon>Chitinophagales</taxon>
        <taxon>Chitinophagaceae</taxon>
        <taxon>Chitinophaga</taxon>
    </lineage>
</organism>
<dbReference type="InterPro" id="IPR043741">
    <property type="entry name" value="DUF5686"/>
</dbReference>
<dbReference type="Gene3D" id="2.60.40.1120">
    <property type="entry name" value="Carboxypeptidase-like, regulatory domain"/>
    <property type="match status" value="1"/>
</dbReference>
<dbReference type="InterPro" id="IPR008969">
    <property type="entry name" value="CarboxyPept-like_regulatory"/>
</dbReference>
<gene>
    <name evidence="2" type="ORF">SAMN05444266_11448</name>
</gene>
<evidence type="ECO:0000313" key="2">
    <source>
        <dbReference type="EMBL" id="SHM93538.1"/>
    </source>
</evidence>
<sequence length="841" mass="96532">MKIKRLLLLLSMIAGYHTVFANTLKGVVTDERNRPLPYATVLIKGTTTGTTTNASGQYQLELNTGEYTIVCQYIGFRKSEQKVTITSPQQTLDFTLQPVSMQIQEVVVKAGGEDPAYGIIREAIKKRRFYQQQVFELTCMAYSKGTISSTNAPDKFFGQKIDKTEMGVDSLGRGVIFLTETVSKVAFRKPDNMKLEVISSRKSGGGFGISFPAFISFYDNNVQAIISQMGPRGFISPIAENALNFYKYHLEGTFSEDGKLIYKITVTPKRKYEPLFSGSIFITDEDWRIHSTDLLLTPEYQLEILDTLNIRQTHVPVTPEVWRIKDQVVHIAFKKFGFGVDGNFVSVYSDYNLKPALPEKYFEKVILKLDSAYDKKPQLYWDSIRPVPLETYEQKDFHTRDSTAKANRDSASSRYRLDSLRKKQGPVKLMGILWSDVTRKYYFSRDSSIQYHTLRLKGLAKSLKYNTVEGLVLAIEPTVTFNTGEESRLRLSPYFRYGLSNTHFNSYLDAEYTNESRLFNRIGNNRFLLSGGKRVSQFNHDEPIDNLTNEFYTLLLRENYMKIYENWFVKGQYSRTFQNKNQLNLQAVYERRNPVENTTDFSFFGSKNKQFTPNHPYELADVPFEQHSAFVLGASFSFQPGQRFIELPDRRVPFGSKYPEFEVAYTKGIPGVGNSIVDFDKWRLGIQDNMNFKLFGEFRYHVNVGGFLNSRVVEIPDYQHFNGNQTFYTLRYLNSFQLAPYYLYSTTASFYTTANVEHHFNGFLTNKIPLFNRLKWNLVAGANAFYVNGDNNYLEIFAGLENIFKIARVDVIAGYQSKDNTRIGVRVGFGGIFGNLIKPGK</sequence>
<evidence type="ECO:0000256" key="1">
    <source>
        <dbReference type="SAM" id="SignalP"/>
    </source>
</evidence>
<name>A0A1M7MRB6_9BACT</name>
<keyword evidence="3" id="KW-1185">Reference proteome</keyword>
<evidence type="ECO:0000313" key="3">
    <source>
        <dbReference type="Proteomes" id="UP000184420"/>
    </source>
</evidence>
<accession>A0A1M7MRB6</accession>
<dbReference type="Proteomes" id="UP000184420">
    <property type="component" value="Unassembled WGS sequence"/>
</dbReference>
<dbReference type="RefSeq" id="WP_073087524.1">
    <property type="nucleotide sequence ID" value="NZ_FRBL01000014.1"/>
</dbReference>
<reference evidence="2 3" key="1">
    <citation type="submission" date="2016-11" db="EMBL/GenBank/DDBJ databases">
        <authorList>
            <person name="Jaros S."/>
            <person name="Januszkiewicz K."/>
            <person name="Wedrychowicz H."/>
        </authorList>
    </citation>
    <scope>NUCLEOTIDE SEQUENCE [LARGE SCALE GENOMIC DNA]</scope>
    <source>
        <strain evidence="2 3">DSM 27406</strain>
    </source>
</reference>
<proteinExistence type="predicted"/>
<dbReference type="OrthoDB" id="983143at2"/>
<feature type="signal peptide" evidence="1">
    <location>
        <begin position="1"/>
        <end position="21"/>
    </location>
</feature>
<dbReference type="Pfam" id="PF18939">
    <property type="entry name" value="DUF5686"/>
    <property type="match status" value="1"/>
</dbReference>
<dbReference type="Pfam" id="PF13715">
    <property type="entry name" value="CarbopepD_reg_2"/>
    <property type="match status" value="1"/>
</dbReference>
<dbReference type="STRING" id="1419482.SAMN05444266_11448"/>
<feature type="chain" id="PRO_5009928235" evidence="1">
    <location>
        <begin position="22"/>
        <end position="841"/>
    </location>
</feature>
<dbReference type="AlphaFoldDB" id="A0A1M7MRB6"/>
<dbReference type="EMBL" id="FRBL01000014">
    <property type="protein sequence ID" value="SHM93538.1"/>
    <property type="molecule type" value="Genomic_DNA"/>
</dbReference>
<dbReference type="SUPFAM" id="SSF49464">
    <property type="entry name" value="Carboxypeptidase regulatory domain-like"/>
    <property type="match status" value="1"/>
</dbReference>
<protein>
    <submittedName>
        <fullName evidence="2">CarboxypepD_reg-like domain-containing protein</fullName>
    </submittedName>
</protein>
<keyword evidence="1" id="KW-0732">Signal</keyword>